<dbReference type="GO" id="GO:0000155">
    <property type="term" value="F:phosphorelay sensor kinase activity"/>
    <property type="evidence" value="ECO:0007669"/>
    <property type="project" value="InterPro"/>
</dbReference>
<dbReference type="InterPro" id="IPR036890">
    <property type="entry name" value="HATPase_C_sf"/>
</dbReference>
<keyword evidence="5" id="KW-0808">Transferase</keyword>
<evidence type="ECO:0000313" key="14">
    <source>
        <dbReference type="Proteomes" id="UP000095743"/>
    </source>
</evidence>
<dbReference type="Gene3D" id="3.30.565.10">
    <property type="entry name" value="Histidine kinase-like ATPase, C-terminal domain"/>
    <property type="match status" value="1"/>
</dbReference>
<organism evidence="13 14">
    <name type="scientific">Geosporobacter ferrireducens</name>
    <dbReference type="NCBI Taxonomy" id="1424294"/>
    <lineage>
        <taxon>Bacteria</taxon>
        <taxon>Bacillati</taxon>
        <taxon>Bacillota</taxon>
        <taxon>Clostridia</taxon>
        <taxon>Peptostreptococcales</taxon>
        <taxon>Thermotaleaceae</taxon>
        <taxon>Geosporobacter</taxon>
    </lineage>
</organism>
<dbReference type="AlphaFoldDB" id="A0A1D8GPK8"/>
<name>A0A1D8GPK8_9FIRM</name>
<feature type="transmembrane region" description="Helical" evidence="11">
    <location>
        <begin position="134"/>
        <end position="156"/>
    </location>
</feature>
<evidence type="ECO:0000256" key="5">
    <source>
        <dbReference type="ARBA" id="ARBA00022679"/>
    </source>
</evidence>
<evidence type="ECO:0000313" key="13">
    <source>
        <dbReference type="EMBL" id="AOT72881.1"/>
    </source>
</evidence>
<dbReference type="Gene3D" id="1.10.287.130">
    <property type="match status" value="1"/>
</dbReference>
<keyword evidence="8 11" id="KW-1133">Transmembrane helix</keyword>
<dbReference type="PROSITE" id="PS50109">
    <property type="entry name" value="HIS_KIN"/>
    <property type="match status" value="1"/>
</dbReference>
<dbReference type="STRING" id="1424294.Gferi_26990"/>
<dbReference type="InterPro" id="IPR003661">
    <property type="entry name" value="HisK_dim/P_dom"/>
</dbReference>
<reference evidence="13 14" key="1">
    <citation type="submission" date="2016-09" db="EMBL/GenBank/DDBJ databases">
        <title>Genomic analysis reveals versatility of anaerobic energy metabolism of Geosporobacter ferrireducens IRF9 of phylum Firmicutes.</title>
        <authorList>
            <person name="Kim S.-J."/>
        </authorList>
    </citation>
    <scope>NUCLEOTIDE SEQUENCE [LARGE SCALE GENOMIC DNA]</scope>
    <source>
        <strain evidence="13 14">IRF9</strain>
    </source>
</reference>
<dbReference type="Pfam" id="PF02518">
    <property type="entry name" value="HATPase_c"/>
    <property type="match status" value="1"/>
</dbReference>
<dbReference type="SMART" id="SM00388">
    <property type="entry name" value="HisKA"/>
    <property type="match status" value="1"/>
</dbReference>
<dbReference type="CDD" id="cd06225">
    <property type="entry name" value="HAMP"/>
    <property type="match status" value="1"/>
</dbReference>
<dbReference type="Proteomes" id="UP000095743">
    <property type="component" value="Chromosome"/>
</dbReference>
<dbReference type="Gene3D" id="6.10.340.10">
    <property type="match status" value="1"/>
</dbReference>
<dbReference type="SUPFAM" id="SSF47384">
    <property type="entry name" value="Homodimeric domain of signal transducing histidine kinase"/>
    <property type="match status" value="1"/>
</dbReference>
<keyword evidence="7" id="KW-0418">Kinase</keyword>
<dbReference type="PRINTS" id="PR00344">
    <property type="entry name" value="BCTRLSENSOR"/>
</dbReference>
<accession>A0A1D8GPK8</accession>
<dbReference type="Pfam" id="PF00512">
    <property type="entry name" value="HisKA"/>
    <property type="match status" value="1"/>
</dbReference>
<protein>
    <recommendedName>
        <fullName evidence="3">histidine kinase</fullName>
        <ecNumber evidence="3">2.7.13.3</ecNumber>
    </recommendedName>
</protein>
<dbReference type="PANTHER" id="PTHR45528">
    <property type="entry name" value="SENSOR HISTIDINE KINASE CPXA"/>
    <property type="match status" value="1"/>
</dbReference>
<dbReference type="PANTHER" id="PTHR45528:SF8">
    <property type="entry name" value="HISTIDINE KINASE"/>
    <property type="match status" value="1"/>
</dbReference>
<comment type="subcellular location">
    <subcellularLocation>
        <location evidence="2">Membrane</location>
        <topology evidence="2">Multi-pass membrane protein</topology>
    </subcellularLocation>
</comment>
<evidence type="ECO:0000256" key="1">
    <source>
        <dbReference type="ARBA" id="ARBA00000085"/>
    </source>
</evidence>
<dbReference type="InterPro" id="IPR036097">
    <property type="entry name" value="HisK_dim/P_sf"/>
</dbReference>
<feature type="domain" description="Histidine kinase" evidence="12">
    <location>
        <begin position="217"/>
        <end position="430"/>
    </location>
</feature>
<evidence type="ECO:0000256" key="6">
    <source>
        <dbReference type="ARBA" id="ARBA00022692"/>
    </source>
</evidence>
<keyword evidence="9" id="KW-0902">Two-component regulatory system</keyword>
<dbReference type="SUPFAM" id="SSF55874">
    <property type="entry name" value="ATPase domain of HSP90 chaperone/DNA topoisomerase II/histidine kinase"/>
    <property type="match status" value="1"/>
</dbReference>
<gene>
    <name evidence="13" type="ORF">Gferi_26990</name>
</gene>
<evidence type="ECO:0000259" key="12">
    <source>
        <dbReference type="PROSITE" id="PS50109"/>
    </source>
</evidence>
<comment type="catalytic activity">
    <reaction evidence="1">
        <text>ATP + protein L-histidine = ADP + protein N-phospho-L-histidine.</text>
        <dbReference type="EC" id="2.7.13.3"/>
    </reaction>
</comment>
<proteinExistence type="predicted"/>
<dbReference type="GO" id="GO:0005886">
    <property type="term" value="C:plasma membrane"/>
    <property type="evidence" value="ECO:0007669"/>
    <property type="project" value="TreeGrafter"/>
</dbReference>
<dbReference type="InterPro" id="IPR003594">
    <property type="entry name" value="HATPase_dom"/>
</dbReference>
<keyword evidence="6 11" id="KW-0812">Transmembrane</keyword>
<dbReference type="SMART" id="SM00387">
    <property type="entry name" value="HATPase_c"/>
    <property type="match status" value="1"/>
</dbReference>
<dbReference type="InterPro" id="IPR005467">
    <property type="entry name" value="His_kinase_dom"/>
</dbReference>
<dbReference type="InterPro" id="IPR004358">
    <property type="entry name" value="Sig_transdc_His_kin-like_C"/>
</dbReference>
<evidence type="ECO:0000256" key="11">
    <source>
        <dbReference type="SAM" id="Phobius"/>
    </source>
</evidence>
<dbReference type="KEGG" id="gfe:Gferi_26990"/>
<evidence type="ECO:0000256" key="3">
    <source>
        <dbReference type="ARBA" id="ARBA00012438"/>
    </source>
</evidence>
<keyword evidence="10 11" id="KW-0472">Membrane</keyword>
<sequence>MSLKYRIPIMLMIVFVLNIVLLFLFVFFYTVPDLQEGIAIYQEQAVRDVDEIAAYLEDKSYDEAIAFVTRKTIEDRQLSFVLENVITKEQILVSEPRWGGMNFSAMRSVDLAEGSYALFLRSDVDLFYSLDGTILRLAIIECFVLFASLVIVACIMHSFYVKPLKHLAGEIERFHKTDTTLKNSERSDEIGSLERSFFHMTEELRAEKENQSHIIASISHDIKTPLTSIMGFSERLIKKDLDKDKQATYLKSIYRQSKNIEAIVDEFDEYLSFSMNSVNTLQKLSVSFVCESLKDEYSEICENQGVVLELQNQCLPGSSVNIDVVKMRRVFANLIGNSMRHNEIEGLEIRVAFENIADDVQITVSDNGKGVPEPELAHIFEPFFTSDKSRKMSGLGLSICSQIIKSHGGDIKAMNIQGGFSVIIHIPVWIDVPSGPFYNSR</sequence>
<evidence type="ECO:0000256" key="2">
    <source>
        <dbReference type="ARBA" id="ARBA00004141"/>
    </source>
</evidence>
<dbReference type="InterPro" id="IPR050398">
    <property type="entry name" value="HssS/ArlS-like"/>
</dbReference>
<feature type="transmembrane region" description="Helical" evidence="11">
    <location>
        <begin position="7"/>
        <end position="29"/>
    </location>
</feature>
<evidence type="ECO:0000256" key="4">
    <source>
        <dbReference type="ARBA" id="ARBA00022553"/>
    </source>
</evidence>
<dbReference type="EC" id="2.7.13.3" evidence="3"/>
<dbReference type="CDD" id="cd00075">
    <property type="entry name" value="HATPase"/>
    <property type="match status" value="1"/>
</dbReference>
<evidence type="ECO:0000256" key="10">
    <source>
        <dbReference type="ARBA" id="ARBA00023136"/>
    </source>
</evidence>
<evidence type="ECO:0000256" key="8">
    <source>
        <dbReference type="ARBA" id="ARBA00022989"/>
    </source>
</evidence>
<dbReference type="EMBL" id="CP017269">
    <property type="protein sequence ID" value="AOT72881.1"/>
    <property type="molecule type" value="Genomic_DNA"/>
</dbReference>
<dbReference type="CDD" id="cd00082">
    <property type="entry name" value="HisKA"/>
    <property type="match status" value="1"/>
</dbReference>
<keyword evidence="14" id="KW-1185">Reference proteome</keyword>
<keyword evidence="4" id="KW-0597">Phosphoprotein</keyword>
<evidence type="ECO:0000256" key="9">
    <source>
        <dbReference type="ARBA" id="ARBA00023012"/>
    </source>
</evidence>
<evidence type="ECO:0000256" key="7">
    <source>
        <dbReference type="ARBA" id="ARBA00022777"/>
    </source>
</evidence>